<keyword evidence="4" id="KW-1185">Reference proteome</keyword>
<protein>
    <submittedName>
        <fullName evidence="3">Uncharacterized protein</fullName>
    </submittedName>
</protein>
<accession>A0A6A5QYP4</accession>
<dbReference type="Proteomes" id="UP000800096">
    <property type="component" value="Unassembled WGS sequence"/>
</dbReference>
<dbReference type="AlphaFoldDB" id="A0A6A5QYP4"/>
<feature type="compositionally biased region" description="Polar residues" evidence="2">
    <location>
        <begin position="378"/>
        <end position="388"/>
    </location>
</feature>
<gene>
    <name evidence="3" type="ORF">BDU57DRAFT_593668</name>
</gene>
<organism evidence="3 4">
    <name type="scientific">Ampelomyces quisqualis</name>
    <name type="common">Powdery mildew agent</name>
    <dbReference type="NCBI Taxonomy" id="50730"/>
    <lineage>
        <taxon>Eukaryota</taxon>
        <taxon>Fungi</taxon>
        <taxon>Dikarya</taxon>
        <taxon>Ascomycota</taxon>
        <taxon>Pezizomycotina</taxon>
        <taxon>Dothideomycetes</taxon>
        <taxon>Pleosporomycetidae</taxon>
        <taxon>Pleosporales</taxon>
        <taxon>Pleosporineae</taxon>
        <taxon>Phaeosphaeriaceae</taxon>
        <taxon>Ampelomyces</taxon>
    </lineage>
</organism>
<name>A0A6A5QYP4_AMPQU</name>
<evidence type="ECO:0000256" key="2">
    <source>
        <dbReference type="SAM" id="MobiDB-lite"/>
    </source>
</evidence>
<reference evidence="3" key="1">
    <citation type="journal article" date="2020" name="Stud. Mycol.">
        <title>101 Dothideomycetes genomes: a test case for predicting lifestyles and emergence of pathogens.</title>
        <authorList>
            <person name="Haridas S."/>
            <person name="Albert R."/>
            <person name="Binder M."/>
            <person name="Bloem J."/>
            <person name="Labutti K."/>
            <person name="Salamov A."/>
            <person name="Andreopoulos B."/>
            <person name="Baker S."/>
            <person name="Barry K."/>
            <person name="Bills G."/>
            <person name="Bluhm B."/>
            <person name="Cannon C."/>
            <person name="Castanera R."/>
            <person name="Culley D."/>
            <person name="Daum C."/>
            <person name="Ezra D."/>
            <person name="Gonzalez J."/>
            <person name="Henrissat B."/>
            <person name="Kuo A."/>
            <person name="Liang C."/>
            <person name="Lipzen A."/>
            <person name="Lutzoni F."/>
            <person name="Magnuson J."/>
            <person name="Mondo S."/>
            <person name="Nolan M."/>
            <person name="Ohm R."/>
            <person name="Pangilinan J."/>
            <person name="Park H.-J."/>
            <person name="Ramirez L."/>
            <person name="Alfaro M."/>
            <person name="Sun H."/>
            <person name="Tritt A."/>
            <person name="Yoshinaga Y."/>
            <person name="Zwiers L.-H."/>
            <person name="Turgeon B."/>
            <person name="Goodwin S."/>
            <person name="Spatafora J."/>
            <person name="Crous P."/>
            <person name="Grigoriev I."/>
        </authorList>
    </citation>
    <scope>NUCLEOTIDE SEQUENCE</scope>
    <source>
        <strain evidence="3">HMLAC05119</strain>
    </source>
</reference>
<evidence type="ECO:0000313" key="3">
    <source>
        <dbReference type="EMBL" id="KAF1919980.1"/>
    </source>
</evidence>
<sequence>MLSITDRVDDADYVQEVLTLLRTVQGSGRSATFDTLVWKPIHSWATGTKCERLQVGELNGSAVYAYLRRPDQMPSFITDLVTFISEHDTQQDMTKNLARATQLAPFKYLRPLGLADLRKECPLKAFILACFVLRGHSNDCPLPLTLTMMTAFKAAILKINTGAGNDTAQEQPRTSMWPRGYCTRASASRQNASASPRPHPGPRKYGLGDMKTGLEMYTGLQDLPYLTRLRWLPIDQEGAKEKLHIGTRLDQPVFAYFNPWENPSQQLMIKQGDGREPQTTILSPGTTSITLFKPYSEIKIANGGVNPAKELREYLKGCFILRGHAKHSPISINLRSFVKTVSKITAPGFSISKADENAQDRGEVDPDTTEVMIPKAHTSPTVQTNGSSTKEHTHMDSSSQIPAPTILIERRQPPTEVIPSNAAGIPDFCPSQDFIAYIDDEVSTIAEEMQMSWLRSIESIIANMKKSETHDAHVKQWADTIARLKKCLASTTSHAHDETKAILQVCEKSVEQSISEKCALESINDRMEALTAARTRITELNIAAEAAKADFEAQIAEAETDKKNSQDVISLASKEIKTAKKRKADVEGEGGFLAGVAMGMALERARKQTRLI</sequence>
<keyword evidence="1" id="KW-0175">Coiled coil</keyword>
<evidence type="ECO:0000313" key="4">
    <source>
        <dbReference type="Proteomes" id="UP000800096"/>
    </source>
</evidence>
<proteinExistence type="predicted"/>
<dbReference type="OrthoDB" id="3800840at2759"/>
<feature type="region of interest" description="Disordered" evidence="2">
    <location>
        <begin position="378"/>
        <end position="403"/>
    </location>
</feature>
<dbReference type="EMBL" id="ML979133">
    <property type="protein sequence ID" value="KAF1919980.1"/>
    <property type="molecule type" value="Genomic_DNA"/>
</dbReference>
<evidence type="ECO:0000256" key="1">
    <source>
        <dbReference type="SAM" id="Coils"/>
    </source>
</evidence>
<feature type="coiled-coil region" evidence="1">
    <location>
        <begin position="530"/>
        <end position="589"/>
    </location>
</feature>